<protein>
    <submittedName>
        <fullName evidence="1">Queuosine salvage protein</fullName>
    </submittedName>
</protein>
<evidence type="ECO:0000313" key="1">
    <source>
        <dbReference type="EMBL" id="KAF7362057.1"/>
    </source>
</evidence>
<proteinExistence type="predicted"/>
<dbReference type="OrthoDB" id="416777at2759"/>
<name>A0A8H6YN50_9AGAR</name>
<dbReference type="Proteomes" id="UP000620124">
    <property type="component" value="Unassembled WGS sequence"/>
</dbReference>
<dbReference type="AlphaFoldDB" id="A0A8H6YN50"/>
<dbReference type="EMBL" id="JACAZI010000004">
    <property type="protein sequence ID" value="KAF7362057.1"/>
    <property type="molecule type" value="Genomic_DNA"/>
</dbReference>
<comment type="caution">
    <text evidence="1">The sequence shown here is derived from an EMBL/GenBank/DDBJ whole genome shotgun (WGS) entry which is preliminary data.</text>
</comment>
<reference evidence="1" key="1">
    <citation type="submission" date="2020-05" db="EMBL/GenBank/DDBJ databases">
        <title>Mycena genomes resolve the evolution of fungal bioluminescence.</title>
        <authorList>
            <person name="Tsai I.J."/>
        </authorList>
    </citation>
    <scope>NUCLEOTIDE SEQUENCE</scope>
    <source>
        <strain evidence="1">CCC161011</strain>
    </source>
</reference>
<organism evidence="1 2">
    <name type="scientific">Mycena venus</name>
    <dbReference type="NCBI Taxonomy" id="2733690"/>
    <lineage>
        <taxon>Eukaryota</taxon>
        <taxon>Fungi</taxon>
        <taxon>Dikarya</taxon>
        <taxon>Basidiomycota</taxon>
        <taxon>Agaricomycotina</taxon>
        <taxon>Agaricomycetes</taxon>
        <taxon>Agaricomycetidae</taxon>
        <taxon>Agaricales</taxon>
        <taxon>Marasmiineae</taxon>
        <taxon>Mycenaceae</taxon>
        <taxon>Mycena</taxon>
    </lineage>
</organism>
<keyword evidence="2" id="KW-1185">Reference proteome</keyword>
<gene>
    <name evidence="1" type="ORF">MVEN_00551100</name>
</gene>
<sequence>MSEISFPPSGEYLQSIRSSSRALRQAANISIEEHAIKRLLLSPAFTSSFKRVSGHHGLAMPLNFPSPGAELNLLSILSLLNFGSGYRAPLHA</sequence>
<accession>A0A8H6YN50</accession>
<evidence type="ECO:0000313" key="2">
    <source>
        <dbReference type="Proteomes" id="UP000620124"/>
    </source>
</evidence>